<accession>A0ABU2BSM5</accession>
<reference evidence="1 2" key="1">
    <citation type="submission" date="2023-07" db="EMBL/GenBank/DDBJ databases">
        <title>Sequencing the genomes of 1000 actinobacteria strains.</title>
        <authorList>
            <person name="Klenk H.-P."/>
        </authorList>
    </citation>
    <scope>NUCLEOTIDE SEQUENCE [LARGE SCALE GENOMIC DNA]</scope>
    <source>
        <strain evidence="1 2">DSM 19426</strain>
    </source>
</reference>
<dbReference type="Proteomes" id="UP001183648">
    <property type="component" value="Unassembled WGS sequence"/>
</dbReference>
<protein>
    <submittedName>
        <fullName evidence="1">Uncharacterized protein</fullName>
    </submittedName>
</protein>
<keyword evidence="2" id="KW-1185">Reference proteome</keyword>
<evidence type="ECO:0000313" key="1">
    <source>
        <dbReference type="EMBL" id="MDR7361632.1"/>
    </source>
</evidence>
<comment type="caution">
    <text evidence="1">The sequence shown here is derived from an EMBL/GenBank/DDBJ whole genome shotgun (WGS) entry which is preliminary data.</text>
</comment>
<evidence type="ECO:0000313" key="2">
    <source>
        <dbReference type="Proteomes" id="UP001183648"/>
    </source>
</evidence>
<gene>
    <name evidence="1" type="ORF">J2S63_001185</name>
</gene>
<dbReference type="EMBL" id="JAVDYG010000001">
    <property type="protein sequence ID" value="MDR7361632.1"/>
    <property type="molecule type" value="Genomic_DNA"/>
</dbReference>
<proteinExistence type="predicted"/>
<organism evidence="1 2">
    <name type="scientific">Nocardioides marmoribigeumensis</name>
    <dbReference type="NCBI Taxonomy" id="433649"/>
    <lineage>
        <taxon>Bacteria</taxon>
        <taxon>Bacillati</taxon>
        <taxon>Actinomycetota</taxon>
        <taxon>Actinomycetes</taxon>
        <taxon>Propionibacteriales</taxon>
        <taxon>Nocardioidaceae</taxon>
        <taxon>Nocardioides</taxon>
    </lineage>
</organism>
<sequence>MMTINATSIQRGTRVSTPRPCAGYAAPVASVLTSAPSVVTPFGAQLDTTGVWGDVRVDGHIAATGQPAWSPPI</sequence>
<name>A0ABU2BSM5_9ACTN</name>